<dbReference type="Proteomes" id="UP000183263">
    <property type="component" value="Unassembled WGS sequence"/>
</dbReference>
<organism evidence="3 4">
    <name type="scientific">Rhodococcus triatomae</name>
    <dbReference type="NCBI Taxonomy" id="300028"/>
    <lineage>
        <taxon>Bacteria</taxon>
        <taxon>Bacillati</taxon>
        <taxon>Actinomycetota</taxon>
        <taxon>Actinomycetes</taxon>
        <taxon>Mycobacteriales</taxon>
        <taxon>Nocardiaceae</taxon>
        <taxon>Rhodococcus</taxon>
    </lineage>
</organism>
<evidence type="ECO:0008006" key="5">
    <source>
        <dbReference type="Google" id="ProtNLM"/>
    </source>
</evidence>
<proteinExistence type="predicted"/>
<evidence type="ECO:0000256" key="2">
    <source>
        <dbReference type="SAM" id="Phobius"/>
    </source>
</evidence>
<evidence type="ECO:0000313" key="3">
    <source>
        <dbReference type="EMBL" id="SDI92618.1"/>
    </source>
</evidence>
<reference evidence="3 4" key="1">
    <citation type="submission" date="2016-10" db="EMBL/GenBank/DDBJ databases">
        <authorList>
            <person name="de Groot N.N."/>
        </authorList>
    </citation>
    <scope>NUCLEOTIDE SEQUENCE [LARGE SCALE GENOMIC DNA]</scope>
    <source>
        <strain evidence="3 4">DSM 44892</strain>
    </source>
</reference>
<evidence type="ECO:0000313" key="4">
    <source>
        <dbReference type="Proteomes" id="UP000183263"/>
    </source>
</evidence>
<feature type="compositionally biased region" description="Pro residues" evidence="1">
    <location>
        <begin position="169"/>
        <end position="179"/>
    </location>
</feature>
<dbReference type="RefSeq" id="WP_072739402.1">
    <property type="nucleotide sequence ID" value="NZ_CP048813.1"/>
</dbReference>
<feature type="compositionally biased region" description="Pro residues" evidence="1">
    <location>
        <begin position="100"/>
        <end position="116"/>
    </location>
</feature>
<feature type="compositionally biased region" description="Polar residues" evidence="1">
    <location>
        <begin position="15"/>
        <end position="44"/>
    </location>
</feature>
<feature type="transmembrane region" description="Helical" evidence="2">
    <location>
        <begin position="129"/>
        <end position="148"/>
    </location>
</feature>
<dbReference type="EMBL" id="FNDN01000013">
    <property type="protein sequence ID" value="SDI92618.1"/>
    <property type="molecule type" value="Genomic_DNA"/>
</dbReference>
<keyword evidence="2" id="KW-0472">Membrane</keyword>
<dbReference type="AlphaFoldDB" id="A0A1G8PJY6"/>
<feature type="region of interest" description="Disordered" evidence="1">
    <location>
        <begin position="1"/>
        <end position="126"/>
    </location>
</feature>
<sequence length="280" mass="28557">MSDPENRNRPEGEQPTEQPIQQYGEQPTEQYGEQVTEQFHTTDPNAAYGQGYQPTQQLPPYDPRFDPYAPPPNPTQAYPVQGGQHPGYAGYPAAGYPAAGYPPPGGYPPDGGYPPPEDQEPDGPRRWPLVVAGLAVVGLLVVGGGILLGSGGGSDETAAPALPTLTTRPPAPTTTPPPATTDEPAPTAPGESPFAPLPGGLGEALGDLGAAVGTLTSNDGSTLVIDTTGGSQLTIETTAQTQVIGFGAQEVADLSPGSTLIVQGSPVEGGRMTADMILAG</sequence>
<name>A0A1G8PJY6_9NOCA</name>
<feature type="compositionally biased region" description="Low complexity" evidence="1">
    <location>
        <begin position="180"/>
        <end position="189"/>
    </location>
</feature>
<keyword evidence="4" id="KW-1185">Reference proteome</keyword>
<accession>A0A1G8PJY6</accession>
<keyword evidence="2" id="KW-0812">Transmembrane</keyword>
<evidence type="ECO:0000256" key="1">
    <source>
        <dbReference type="SAM" id="MobiDB-lite"/>
    </source>
</evidence>
<protein>
    <recommendedName>
        <fullName evidence="5">DUF5666 domain-containing protein</fullName>
    </recommendedName>
</protein>
<dbReference type="OrthoDB" id="4567503at2"/>
<gene>
    <name evidence="3" type="ORF">SAMN05444695_11352</name>
</gene>
<feature type="compositionally biased region" description="Basic and acidic residues" evidence="1">
    <location>
        <begin position="1"/>
        <end position="12"/>
    </location>
</feature>
<feature type="region of interest" description="Disordered" evidence="1">
    <location>
        <begin position="153"/>
        <end position="201"/>
    </location>
</feature>
<keyword evidence="2" id="KW-1133">Transmembrane helix</keyword>
<feature type="compositionally biased region" description="Low complexity" evidence="1">
    <location>
        <begin position="81"/>
        <end position="99"/>
    </location>
</feature>
<feature type="compositionally biased region" description="Low complexity" evidence="1">
    <location>
        <begin position="155"/>
        <end position="168"/>
    </location>
</feature>